<dbReference type="RefSeq" id="WP_111396661.1">
    <property type="nucleotide sequence ID" value="NZ_QKYU01000002.1"/>
</dbReference>
<comment type="pathway">
    <text evidence="2 14">Glycan biosynthesis; trehalose biosynthesis.</text>
</comment>
<sequence>MTGDRFRHILPFGAELVPDGTTRFRLWAPVAKQVAVVFADGREVPMAAEEDGWFAVTTAAPAGTRYRYRVAPDLLVPDPASRCQDGDVGGWSVVIDAHAYRWGDGAWRGRPWHETVLYELHPGLFGGFRGLVDHLPRLAALGITAVELMPVADFAGTRNWGYDGVLPFAPDEAYGTPDELKALVDAAHGHGLMIFLDVVYNHFGPEGNWLHTYAAPFFAEGHQTPWGAAIDFAKAPVRDLFIENAIHWLVEYRMDGLRFDAVHAIEASPGENMLVEMAQRIRIAGGPDRDVHLVLEHDDNIARHLENDLYDAQWNDDAHHCLHALLTGEADGYYADYADAPAAKLARCLAQGFAYQGEPSMHRDGTLRGEPSAHLPPTAFVQFLQNHDQIGNRAMGDRLDALVSPAAMAAARALLLLCPQVPMLFMGEEWGCRTPFLYFTDFTGPLAEAVRDGRRREFGRFAAFSSQAAQAAIPDPNDPATFEASRPDPATADGEAILARITALLALRHAEITPRLPGALALGADAIGPKAVRASWRMGDGRVLRVLSNFGAEPVRVSRDAGPPFQATPPEAQSAVARGTLPGYATVWFLDGGPAA</sequence>
<evidence type="ECO:0000256" key="2">
    <source>
        <dbReference type="ARBA" id="ARBA00005199"/>
    </source>
</evidence>
<keyword evidence="20" id="KW-1185">Reference proteome</keyword>
<feature type="domain" description="Glycosyl hydrolase family 13 catalytic" evidence="18">
    <location>
        <begin position="119"/>
        <end position="455"/>
    </location>
</feature>
<dbReference type="AlphaFoldDB" id="A0A2W7ISF3"/>
<protein>
    <recommendedName>
        <fullName evidence="5 13">Malto-oligosyltrehalose trehalohydrolase</fullName>
        <shortName evidence="14">MTHase</shortName>
        <ecNumber evidence="4 13">3.2.1.141</ecNumber>
    </recommendedName>
    <alternativeName>
        <fullName evidence="11 14">4-alpha-D-((1-&gt;4)-alpha-D-glucano)trehalose trehalohydrolase</fullName>
    </alternativeName>
    <alternativeName>
        <fullName evidence="10 14">Maltooligosyl trehalose trehalohydrolase</fullName>
    </alternativeName>
</protein>
<dbReference type="GO" id="GO:0033942">
    <property type="term" value="F:4-alpha-D-(1-&gt;4)-alpha-D-glucanotrehalose trehalohydrolase activity"/>
    <property type="evidence" value="ECO:0007669"/>
    <property type="project" value="UniProtKB-EC"/>
</dbReference>
<feature type="binding site" evidence="16">
    <location>
        <begin position="387"/>
        <end position="392"/>
    </location>
    <ligand>
        <name>substrate</name>
    </ligand>
</feature>
<dbReference type="InterPro" id="IPR017853">
    <property type="entry name" value="GH"/>
</dbReference>
<evidence type="ECO:0000256" key="3">
    <source>
        <dbReference type="ARBA" id="ARBA00008061"/>
    </source>
</evidence>
<evidence type="ECO:0000256" key="5">
    <source>
        <dbReference type="ARBA" id="ARBA00015938"/>
    </source>
</evidence>
<reference evidence="19 20" key="1">
    <citation type="submission" date="2018-06" db="EMBL/GenBank/DDBJ databases">
        <title>Genomic Encyclopedia of Archaeal and Bacterial Type Strains, Phase II (KMG-II): from individual species to whole genera.</title>
        <authorList>
            <person name="Goeker M."/>
        </authorList>
    </citation>
    <scope>NUCLEOTIDE SEQUENCE [LARGE SCALE GENOMIC DNA]</scope>
    <source>
        <strain evidence="19 20">DSM 24525</strain>
    </source>
</reference>
<dbReference type="InterPro" id="IPR004193">
    <property type="entry name" value="Glyco_hydro_13_N"/>
</dbReference>
<evidence type="ECO:0000256" key="6">
    <source>
        <dbReference type="ARBA" id="ARBA00022490"/>
    </source>
</evidence>
<feature type="active site" description="Proton donor" evidence="15">
    <location>
        <position position="296"/>
    </location>
</feature>
<evidence type="ECO:0000256" key="7">
    <source>
        <dbReference type="ARBA" id="ARBA00022801"/>
    </source>
</evidence>
<evidence type="ECO:0000256" key="13">
    <source>
        <dbReference type="NCBIfam" id="TIGR02402"/>
    </source>
</evidence>
<proteinExistence type="inferred from homology"/>
<evidence type="ECO:0000256" key="11">
    <source>
        <dbReference type="ARBA" id="ARBA00033284"/>
    </source>
</evidence>
<keyword evidence="8" id="KW-0119">Carbohydrate metabolism</keyword>
<dbReference type="NCBIfam" id="TIGR02402">
    <property type="entry name" value="trehalose_TreZ"/>
    <property type="match status" value="1"/>
</dbReference>
<dbReference type="Gene3D" id="1.10.10.760">
    <property type="entry name" value="E-set domains of sugar-utilizing enzymes"/>
    <property type="match status" value="1"/>
</dbReference>
<dbReference type="InterPro" id="IPR013783">
    <property type="entry name" value="Ig-like_fold"/>
</dbReference>
<feature type="binding site" evidence="16">
    <location>
        <begin position="258"/>
        <end position="263"/>
    </location>
    <ligand>
        <name>substrate</name>
    </ligand>
</feature>
<dbReference type="EC" id="3.2.1.141" evidence="4 13"/>
<dbReference type="InterPro" id="IPR006047">
    <property type="entry name" value="GH13_cat_dom"/>
</dbReference>
<evidence type="ECO:0000256" key="1">
    <source>
        <dbReference type="ARBA" id="ARBA00004496"/>
    </source>
</evidence>
<evidence type="ECO:0000256" key="8">
    <source>
        <dbReference type="ARBA" id="ARBA00023277"/>
    </source>
</evidence>
<dbReference type="Gene3D" id="3.20.20.80">
    <property type="entry name" value="Glycosidases"/>
    <property type="match status" value="1"/>
</dbReference>
<evidence type="ECO:0000256" key="4">
    <source>
        <dbReference type="ARBA" id="ARBA00012268"/>
    </source>
</evidence>
<evidence type="ECO:0000256" key="17">
    <source>
        <dbReference type="PIRSR" id="PIRSR006337-3"/>
    </source>
</evidence>
<evidence type="ECO:0000256" key="16">
    <source>
        <dbReference type="PIRSR" id="PIRSR006337-2"/>
    </source>
</evidence>
<dbReference type="CDD" id="cd02853">
    <property type="entry name" value="E_set_MTHase_like_N"/>
    <property type="match status" value="1"/>
</dbReference>
<dbReference type="Pfam" id="PF02922">
    <property type="entry name" value="CBM_48"/>
    <property type="match status" value="1"/>
</dbReference>
<dbReference type="InterPro" id="IPR014756">
    <property type="entry name" value="Ig_E-set"/>
</dbReference>
<keyword evidence="6" id="KW-0963">Cytoplasm</keyword>
<keyword evidence="9 14" id="KW-0326">Glycosidase</keyword>
<dbReference type="PANTHER" id="PTHR43651:SF11">
    <property type="entry name" value="MALTO-OLIGOSYLTREHALOSE TREHALOHYDROLASE"/>
    <property type="match status" value="1"/>
</dbReference>
<dbReference type="GO" id="GO:0005737">
    <property type="term" value="C:cytoplasm"/>
    <property type="evidence" value="ECO:0007669"/>
    <property type="project" value="UniProtKB-SubCell"/>
</dbReference>
<dbReference type="PANTHER" id="PTHR43651">
    <property type="entry name" value="1,4-ALPHA-GLUCAN-BRANCHING ENZYME"/>
    <property type="match status" value="1"/>
</dbReference>
<evidence type="ECO:0000256" key="14">
    <source>
        <dbReference type="PIRNR" id="PIRNR006337"/>
    </source>
</evidence>
<comment type="subcellular location">
    <subcellularLocation>
        <location evidence="1 15">Cytoplasm</location>
    </subcellularLocation>
</comment>
<evidence type="ECO:0000313" key="20">
    <source>
        <dbReference type="Proteomes" id="UP000249688"/>
    </source>
</evidence>
<gene>
    <name evidence="19" type="ORF">C8P66_102209</name>
</gene>
<dbReference type="OrthoDB" id="9800174at2"/>
<feature type="site" description="Transition state stabilizer" evidence="17">
    <location>
        <position position="388"/>
    </location>
</feature>
<dbReference type="Pfam" id="PF00128">
    <property type="entry name" value="Alpha-amylase"/>
    <property type="match status" value="1"/>
</dbReference>
<dbReference type="InterPro" id="IPR044901">
    <property type="entry name" value="Trehalose_TreZ_E-set_sf"/>
</dbReference>
<dbReference type="CDD" id="cd11325">
    <property type="entry name" value="AmyAc_GTHase"/>
    <property type="match status" value="1"/>
</dbReference>
<dbReference type="Pfam" id="PF11941">
    <property type="entry name" value="DUF3459"/>
    <property type="match status" value="1"/>
</dbReference>
<comment type="similarity">
    <text evidence="3 14">Belongs to the glycosyl hydrolase 13 family.</text>
</comment>
<evidence type="ECO:0000259" key="18">
    <source>
        <dbReference type="SMART" id="SM00642"/>
    </source>
</evidence>
<dbReference type="InterPro" id="IPR022567">
    <property type="entry name" value="DUF3459"/>
</dbReference>
<evidence type="ECO:0000256" key="15">
    <source>
        <dbReference type="PIRSR" id="PIRSR006337-1"/>
    </source>
</evidence>
<dbReference type="InterPro" id="IPR012768">
    <property type="entry name" value="Trehalose_TreZ"/>
</dbReference>
<dbReference type="SUPFAM" id="SSF81296">
    <property type="entry name" value="E set domains"/>
    <property type="match status" value="1"/>
</dbReference>
<dbReference type="Proteomes" id="UP000249688">
    <property type="component" value="Unassembled WGS sequence"/>
</dbReference>
<dbReference type="PIRSF" id="PIRSF006337">
    <property type="entry name" value="Trehalose_TreZ"/>
    <property type="match status" value="1"/>
</dbReference>
<evidence type="ECO:0000256" key="9">
    <source>
        <dbReference type="ARBA" id="ARBA00023295"/>
    </source>
</evidence>
<organism evidence="19 20">
    <name type="scientific">Humitalea rosea</name>
    <dbReference type="NCBI Taxonomy" id="990373"/>
    <lineage>
        <taxon>Bacteria</taxon>
        <taxon>Pseudomonadati</taxon>
        <taxon>Pseudomonadota</taxon>
        <taxon>Alphaproteobacteria</taxon>
        <taxon>Acetobacterales</taxon>
        <taxon>Roseomonadaceae</taxon>
        <taxon>Humitalea</taxon>
    </lineage>
</organism>
<dbReference type="SMART" id="SM00642">
    <property type="entry name" value="Aamy"/>
    <property type="match status" value="1"/>
</dbReference>
<comment type="caution">
    <text evidence="19">The sequence shown here is derived from an EMBL/GenBank/DDBJ whole genome shotgun (WGS) entry which is preliminary data.</text>
</comment>
<evidence type="ECO:0000256" key="12">
    <source>
        <dbReference type="ARBA" id="ARBA00034013"/>
    </source>
</evidence>
<keyword evidence="7 14" id="KW-0378">Hydrolase</keyword>
<dbReference type="Gene3D" id="2.60.40.10">
    <property type="entry name" value="Immunoglobulins"/>
    <property type="match status" value="1"/>
</dbReference>
<accession>A0A2W7ISF3</accession>
<dbReference type="SUPFAM" id="SSF51445">
    <property type="entry name" value="(Trans)glycosidases"/>
    <property type="match status" value="1"/>
</dbReference>
<feature type="binding site" evidence="16">
    <location>
        <begin position="316"/>
        <end position="320"/>
    </location>
    <ligand>
        <name>substrate</name>
    </ligand>
</feature>
<name>A0A2W7ISF3_9PROT</name>
<dbReference type="UniPathway" id="UPA00299"/>
<feature type="active site" description="Nucleophile" evidence="15">
    <location>
        <position position="260"/>
    </location>
</feature>
<evidence type="ECO:0000256" key="10">
    <source>
        <dbReference type="ARBA" id="ARBA00032057"/>
    </source>
</evidence>
<evidence type="ECO:0000313" key="19">
    <source>
        <dbReference type="EMBL" id="PZW50521.1"/>
    </source>
</evidence>
<dbReference type="EMBL" id="QKYU01000002">
    <property type="protein sequence ID" value="PZW50521.1"/>
    <property type="molecule type" value="Genomic_DNA"/>
</dbReference>
<comment type="catalytic activity">
    <reaction evidence="12 14">
        <text>hydrolysis of (1-&gt;4)-alpha-D-glucosidic linkage in 4-alpha-D-[(1-&gt;4)-alpha-D-glucanosyl]n trehalose to yield trehalose and (1-&gt;4)-alpha-D-glucan.</text>
        <dbReference type="EC" id="3.2.1.141"/>
    </reaction>
</comment>
<dbReference type="GO" id="GO:0005992">
    <property type="term" value="P:trehalose biosynthetic process"/>
    <property type="evidence" value="ECO:0007669"/>
    <property type="project" value="UniProtKB-UniRule"/>
</dbReference>